<accession>A0A841LBF8</accession>
<dbReference type="GO" id="GO:0030077">
    <property type="term" value="C:plasma membrane light-harvesting complex"/>
    <property type="evidence" value="ECO:0007669"/>
    <property type="project" value="InterPro"/>
</dbReference>
<evidence type="ECO:0000256" key="2">
    <source>
        <dbReference type="ARBA" id="ARBA00015978"/>
    </source>
</evidence>
<dbReference type="CDD" id="cd09224">
    <property type="entry name" value="CytoC_RC"/>
    <property type="match status" value="1"/>
</dbReference>
<feature type="binding site" description="covalent" evidence="10">
    <location>
        <position position="110"/>
    </location>
    <ligand>
        <name>heme</name>
        <dbReference type="ChEBI" id="CHEBI:30413"/>
        <label>1</label>
    </ligand>
</feature>
<dbReference type="AlphaFoldDB" id="A0A841LBF8"/>
<feature type="binding site" description="covalent" evidence="10">
    <location>
        <position position="258"/>
    </location>
    <ligand>
        <name>heme</name>
        <dbReference type="ChEBI" id="CHEBI:30413"/>
        <label>3</label>
    </ligand>
</feature>
<feature type="binding site" description="axial binding residue" evidence="11">
    <location>
        <position position="91"/>
    </location>
    <ligand>
        <name>heme</name>
        <dbReference type="ChEBI" id="CHEBI:30413"/>
        <label>1</label>
    </ligand>
    <ligandPart>
        <name>Fe</name>
        <dbReference type="ChEBI" id="CHEBI:18248"/>
    </ligandPart>
</feature>
<keyword evidence="3 9" id="KW-0813">Transport</keyword>
<feature type="binding site" description="axial binding residue" evidence="11">
    <location>
        <position position="247"/>
    </location>
    <ligand>
        <name>heme</name>
        <dbReference type="ChEBI" id="CHEBI:30413"/>
        <label>3</label>
    </ligand>
    <ligandPart>
        <name>Fe</name>
        <dbReference type="ChEBI" id="CHEBI:18248"/>
    </ligandPart>
</feature>
<dbReference type="RefSeq" id="WP_207792246.1">
    <property type="nucleotide sequence ID" value="NZ_JACIIV010000008.1"/>
</dbReference>
<dbReference type="InterPro" id="IPR023119">
    <property type="entry name" value="Multihaem_cyt_PRC_cyt_su-like"/>
</dbReference>
<dbReference type="PIRSF" id="PIRSF000017">
    <property type="entry name" value="RC_cytochrome"/>
    <property type="match status" value="1"/>
</dbReference>
<dbReference type="GO" id="GO:0009055">
    <property type="term" value="F:electron transfer activity"/>
    <property type="evidence" value="ECO:0007669"/>
    <property type="project" value="InterPro"/>
</dbReference>
<evidence type="ECO:0000256" key="1">
    <source>
        <dbReference type="ARBA" id="ARBA00003196"/>
    </source>
</evidence>
<evidence type="ECO:0000256" key="9">
    <source>
        <dbReference type="PIRNR" id="PIRNR000017"/>
    </source>
</evidence>
<reference evidence="12 13" key="1">
    <citation type="submission" date="2020-08" db="EMBL/GenBank/DDBJ databases">
        <title>Genomic Encyclopedia of Type Strains, Phase IV (KMG-IV): sequencing the most valuable type-strain genomes for metagenomic binning, comparative biology and taxonomic classification.</title>
        <authorList>
            <person name="Goeker M."/>
        </authorList>
    </citation>
    <scope>NUCLEOTIDE SEQUENCE [LARGE SCALE GENOMIC DNA]</scope>
    <source>
        <strain evidence="12 13">DSM 102189</strain>
    </source>
</reference>
<evidence type="ECO:0000256" key="6">
    <source>
        <dbReference type="ARBA" id="ARBA00022723"/>
    </source>
</evidence>
<evidence type="ECO:0000256" key="7">
    <source>
        <dbReference type="ARBA" id="ARBA00022982"/>
    </source>
</evidence>
<gene>
    <name evidence="12" type="ORF">FHS79_001319</name>
</gene>
<feature type="binding site" description="covalent" evidence="10">
    <location>
        <position position="166"/>
    </location>
    <ligand>
        <name>heme</name>
        <dbReference type="ChEBI" id="CHEBI:30413"/>
        <label>2</label>
    </ligand>
</feature>
<feature type="binding site" description="axial binding residue" evidence="11">
    <location>
        <position position="167"/>
    </location>
    <ligand>
        <name>heme</name>
        <dbReference type="ChEBI" id="CHEBI:30413"/>
        <label>2</label>
    </ligand>
    <ligandPart>
        <name>Fe</name>
        <dbReference type="ChEBI" id="CHEBI:18248"/>
    </ligandPart>
</feature>
<evidence type="ECO:0000256" key="3">
    <source>
        <dbReference type="ARBA" id="ARBA00022448"/>
    </source>
</evidence>
<dbReference type="GO" id="GO:0005506">
    <property type="term" value="F:iron ion binding"/>
    <property type="evidence" value="ECO:0007669"/>
    <property type="project" value="InterPro"/>
</dbReference>
<keyword evidence="6 9" id="KW-0479">Metal-binding</keyword>
<proteinExistence type="predicted"/>
<dbReference type="Pfam" id="PF02276">
    <property type="entry name" value="CytoC_RC"/>
    <property type="match status" value="1"/>
</dbReference>
<evidence type="ECO:0000256" key="10">
    <source>
        <dbReference type="PIRSR" id="PIRSR000017-1"/>
    </source>
</evidence>
<name>A0A841LBF8_9SPHN</name>
<keyword evidence="7 9" id="KW-0249">Electron transport</keyword>
<dbReference type="GO" id="GO:0019684">
    <property type="term" value="P:photosynthesis, light reaction"/>
    <property type="evidence" value="ECO:0007669"/>
    <property type="project" value="InterPro"/>
</dbReference>
<keyword evidence="4 9" id="KW-0602">Photosynthesis</keyword>
<feature type="binding site" description="covalent" evidence="10">
    <location>
        <position position="328"/>
    </location>
    <ligand>
        <name>heme</name>
        <dbReference type="ChEBI" id="CHEBI:30413"/>
        <label>4</label>
    </ligand>
</feature>
<sequence length="386" mass="41895">MMRKHLTLLAAIPALLLGGCEIGTKVVEQQGPNGLAINQIQHKATRKIAADVPPPPYELTPDMRTGDRARDVYQNVQVLGDISVDEFNYMMASITEWVSPADGSVENGGCNYCHNPENMASDEIYTKVVSRKMLQMTRAINANWTPHFQNNYGESSEGAGVTCWTCHRGNPVPANIWSGVPVNTGKLAGNKRGQNTPLMQTAYSSLPYASFAAYLEGDGNVRVNARSAYPSQHEASIPATEMTYALMMHQSQALGVNCTFCHNSQNFGKWDDSRTQRVNAWYGTRMVRDINNNYINDLGDVWPVNGQGIYGNRRGPEGDPLKVNCATCHNGINRPLGGAKMLRDYPALKGAHSMVNMPTPPAGAPTTTAPATTTPVAAIADTKPAV</sequence>
<feature type="binding site" description="covalent" evidence="10">
    <location>
        <position position="325"/>
    </location>
    <ligand>
        <name>heme</name>
        <dbReference type="ChEBI" id="CHEBI:30413"/>
        <label>4</label>
    </ligand>
</feature>
<comment type="PTM">
    <text evidence="9 10">Binds 4 heme groups per subunit.</text>
</comment>
<comment type="function">
    <text evidence="1 9">The reaction center of purple bacteria contains a tightly bound cytochrome molecule which re-reduces the photo oxidized primary electron donor.</text>
</comment>
<keyword evidence="5 9" id="KW-0349">Heme</keyword>
<feature type="binding site" description="covalent" evidence="10">
    <location>
        <position position="113"/>
    </location>
    <ligand>
        <name>heme</name>
        <dbReference type="ChEBI" id="CHEBI:30413"/>
        <label>1</label>
    </ligand>
</feature>
<feature type="binding site" description="axial binding residue" evidence="11">
    <location>
        <position position="114"/>
    </location>
    <ligand>
        <name>heme</name>
        <dbReference type="ChEBI" id="CHEBI:30413"/>
        <label>1</label>
    </ligand>
    <ligandPart>
        <name>Fe</name>
        <dbReference type="ChEBI" id="CHEBI:18248"/>
    </ligandPart>
</feature>
<evidence type="ECO:0000256" key="4">
    <source>
        <dbReference type="ARBA" id="ARBA00022531"/>
    </source>
</evidence>
<evidence type="ECO:0000256" key="8">
    <source>
        <dbReference type="ARBA" id="ARBA00023004"/>
    </source>
</evidence>
<keyword evidence="8 9" id="KW-0408">Iron</keyword>
<evidence type="ECO:0000256" key="11">
    <source>
        <dbReference type="PIRSR" id="PIRSR000017-2"/>
    </source>
</evidence>
<feature type="binding site" description="axial binding residue" evidence="11">
    <location>
        <position position="329"/>
    </location>
    <ligand>
        <name>heme</name>
        <dbReference type="ChEBI" id="CHEBI:30413"/>
        <label>4</label>
    </ligand>
    <ligandPart>
        <name>Fe</name>
        <dbReference type="ChEBI" id="CHEBI:18248"/>
    </ligandPart>
</feature>
<feature type="binding site" description="axial binding residue" evidence="11">
    <location>
        <position position="133"/>
    </location>
    <ligand>
        <name>heme</name>
        <dbReference type="ChEBI" id="CHEBI:30413"/>
        <label>2</label>
    </ligand>
    <ligandPart>
        <name>Fe</name>
        <dbReference type="ChEBI" id="CHEBI:18248"/>
    </ligandPart>
</feature>
<dbReference type="GO" id="GO:0020037">
    <property type="term" value="F:heme binding"/>
    <property type="evidence" value="ECO:0007669"/>
    <property type="project" value="InterPro"/>
</dbReference>
<comment type="caution">
    <text evidence="12">The sequence shown here is derived from an EMBL/GenBank/DDBJ whole genome shotgun (WGS) entry which is preliminary data.</text>
</comment>
<keyword evidence="9" id="KW-0674">Reaction center</keyword>
<keyword evidence="13" id="KW-1185">Reference proteome</keyword>
<feature type="binding site" description="axial binding residue" evidence="11">
    <location>
        <position position="147"/>
    </location>
    <ligand>
        <name>heme</name>
        <dbReference type="ChEBI" id="CHEBI:30413"/>
        <label>4</label>
    </ligand>
    <ligandPart>
        <name>Fe</name>
        <dbReference type="ChEBI" id="CHEBI:18248"/>
    </ligandPart>
</feature>
<organism evidence="12 13">
    <name type="scientific">Polymorphobacter multimanifer</name>
    <dbReference type="NCBI Taxonomy" id="1070431"/>
    <lineage>
        <taxon>Bacteria</taxon>
        <taxon>Pseudomonadati</taxon>
        <taxon>Pseudomonadota</taxon>
        <taxon>Alphaproteobacteria</taxon>
        <taxon>Sphingomonadales</taxon>
        <taxon>Sphingosinicellaceae</taxon>
        <taxon>Polymorphobacter</taxon>
    </lineage>
</organism>
<feature type="binding site" description="covalent" evidence="10">
    <location>
        <position position="261"/>
    </location>
    <ligand>
        <name>heme</name>
        <dbReference type="ChEBI" id="CHEBI:30413"/>
        <label>3</label>
    </ligand>
</feature>
<feature type="binding site" description="covalent" evidence="10">
    <location>
        <position position="163"/>
    </location>
    <ligand>
        <name>heme</name>
        <dbReference type="ChEBI" id="CHEBI:30413"/>
        <label>2</label>
    </ligand>
</feature>
<evidence type="ECO:0000256" key="5">
    <source>
        <dbReference type="ARBA" id="ARBA00022617"/>
    </source>
</evidence>
<dbReference type="Proteomes" id="UP000538147">
    <property type="component" value="Unassembled WGS sequence"/>
</dbReference>
<dbReference type="NCBIfam" id="NF040706">
    <property type="entry name" value="photo_cyt_PufC"/>
    <property type="match status" value="1"/>
</dbReference>
<evidence type="ECO:0000313" key="13">
    <source>
        <dbReference type="Proteomes" id="UP000538147"/>
    </source>
</evidence>
<protein>
    <recommendedName>
        <fullName evidence="2 9">Photosynthetic reaction center cytochrome c subunit</fullName>
    </recommendedName>
</protein>
<dbReference type="PROSITE" id="PS51257">
    <property type="entry name" value="PROKAR_LIPOPROTEIN"/>
    <property type="match status" value="1"/>
</dbReference>
<feature type="binding site" description="axial binding residue" evidence="11">
    <location>
        <position position="262"/>
    </location>
    <ligand>
        <name>heme</name>
        <dbReference type="ChEBI" id="CHEBI:30413"/>
        <label>3</label>
    </ligand>
    <ligandPart>
        <name>Fe</name>
        <dbReference type="ChEBI" id="CHEBI:18248"/>
    </ligandPart>
</feature>
<dbReference type="InterPro" id="IPR003158">
    <property type="entry name" value="Photosyn_RC_cyt_c-su"/>
</dbReference>
<dbReference type="SUPFAM" id="SSF48695">
    <property type="entry name" value="Multiheme cytochromes"/>
    <property type="match status" value="1"/>
</dbReference>
<dbReference type="Gene3D" id="1.10.468.10">
    <property type="entry name" value="Photosynthetic Reaction Center, subunit C, domain 2"/>
    <property type="match status" value="2"/>
</dbReference>
<dbReference type="EMBL" id="JACIIV010000008">
    <property type="protein sequence ID" value="MBB6227155.1"/>
    <property type="molecule type" value="Genomic_DNA"/>
</dbReference>
<evidence type="ECO:0000313" key="12">
    <source>
        <dbReference type="EMBL" id="MBB6227155.1"/>
    </source>
</evidence>
<dbReference type="InterPro" id="IPR036280">
    <property type="entry name" value="Multihaem_cyt_sf"/>
</dbReference>